<dbReference type="EMBL" id="SMAR01000006">
    <property type="protein sequence ID" value="TCT41745.1"/>
    <property type="molecule type" value="Genomic_DNA"/>
</dbReference>
<keyword evidence="2" id="KW-0645">Protease</keyword>
<evidence type="ECO:0000313" key="3">
    <source>
        <dbReference type="Proteomes" id="UP000295097"/>
    </source>
</evidence>
<dbReference type="PANTHER" id="PTHR36512">
    <property type="entry name" value="D-AMINOPEPTIDASE"/>
    <property type="match status" value="1"/>
</dbReference>
<dbReference type="InterPro" id="IPR016117">
    <property type="entry name" value="ArgJ-like_dom_sf"/>
</dbReference>
<dbReference type="Pfam" id="PF03576">
    <property type="entry name" value="Peptidase_S58"/>
    <property type="match status" value="1"/>
</dbReference>
<keyword evidence="2" id="KW-0378">Hydrolase</keyword>
<evidence type="ECO:0000313" key="2">
    <source>
        <dbReference type="EMBL" id="TCT41745.1"/>
    </source>
</evidence>
<proteinExistence type="inferred from homology"/>
<sequence length="330" mass="34184">MKNLITDIHGIAVGNATDLKLGSGVTAIVFDKPAIASGTALGGAPGSRELALLDPANTVETVDAFVLSGGSAYGLDAAGGVQAGLREDGRGLPVGGFHVPIVPQAILMDLTNGADKDWPQHSPYRDLGYEAYRNASASELQLGTKGAGTGATTVNLKGGLGSASARTESGFQLAALVAVNAMGSVTIGQGPHFWSAPFEEQDEFGGRGWPPAFQREDLALRMKGGPTTATTIGIIVTDATLTKARAHRLSIAAHDGFARAIYPAHLPFDGDTVFSAATCEKAVPDDWAFAELCLLATTTMARAIARGVYEADALPHEGALKSWKDKFGRP</sequence>
<organism evidence="2 3">
    <name type="scientific">Martelella mediterranea</name>
    <dbReference type="NCBI Taxonomy" id="293089"/>
    <lineage>
        <taxon>Bacteria</taxon>
        <taxon>Pseudomonadati</taxon>
        <taxon>Pseudomonadota</taxon>
        <taxon>Alphaproteobacteria</taxon>
        <taxon>Hyphomicrobiales</taxon>
        <taxon>Aurantimonadaceae</taxon>
        <taxon>Martelella</taxon>
    </lineage>
</organism>
<comment type="caution">
    <text evidence="2">The sequence shown here is derived from an EMBL/GenBank/DDBJ whole genome shotgun (WGS) entry which is preliminary data.</text>
</comment>
<dbReference type="Gene3D" id="3.60.70.12">
    <property type="entry name" value="L-amino peptidase D-ALA esterase/amidase"/>
    <property type="match status" value="1"/>
</dbReference>
<dbReference type="SUPFAM" id="SSF56266">
    <property type="entry name" value="DmpA/ArgJ-like"/>
    <property type="match status" value="1"/>
</dbReference>
<dbReference type="GO" id="GO:0004177">
    <property type="term" value="F:aminopeptidase activity"/>
    <property type="evidence" value="ECO:0007669"/>
    <property type="project" value="UniProtKB-KW"/>
</dbReference>
<gene>
    <name evidence="2" type="ORF">EDC90_10062</name>
</gene>
<dbReference type="OrthoDB" id="9808347at2"/>
<dbReference type="Proteomes" id="UP000295097">
    <property type="component" value="Unassembled WGS sequence"/>
</dbReference>
<keyword evidence="3" id="KW-1185">Reference proteome</keyword>
<comment type="similarity">
    <text evidence="1">Belongs to the peptidase S58 family.</text>
</comment>
<evidence type="ECO:0000256" key="1">
    <source>
        <dbReference type="ARBA" id="ARBA00007068"/>
    </source>
</evidence>
<keyword evidence="2" id="KW-0031">Aminopeptidase</keyword>
<dbReference type="AlphaFoldDB" id="A0A4R3P2M6"/>
<protein>
    <submittedName>
        <fullName evidence="2">L-aminopeptidase/D-esterase-like protein</fullName>
    </submittedName>
</protein>
<accession>A0A4R3P2M6</accession>
<dbReference type="CDD" id="cd02252">
    <property type="entry name" value="nylC_like"/>
    <property type="match status" value="1"/>
</dbReference>
<reference evidence="2 3" key="1">
    <citation type="submission" date="2019-03" db="EMBL/GenBank/DDBJ databases">
        <title>Freshwater and sediment microbial communities from various areas in North America, analyzing microbe dynamics in response to fracking.</title>
        <authorList>
            <person name="Lamendella R."/>
        </authorList>
    </citation>
    <scope>NUCLEOTIDE SEQUENCE [LARGE SCALE GENOMIC DNA]</scope>
    <source>
        <strain evidence="2 3">175.2</strain>
    </source>
</reference>
<dbReference type="PANTHER" id="PTHR36512:SF3">
    <property type="entry name" value="BLR5678 PROTEIN"/>
    <property type="match status" value="1"/>
</dbReference>
<dbReference type="InterPro" id="IPR005321">
    <property type="entry name" value="Peptidase_S58_DmpA"/>
</dbReference>
<name>A0A4R3P2M6_9HYPH</name>
<dbReference type="RefSeq" id="WP_132309467.1">
    <property type="nucleotide sequence ID" value="NZ_SMAR01000006.1"/>
</dbReference>